<dbReference type="AlphaFoldDB" id="A0AAW4NNY9"/>
<feature type="compositionally biased region" description="Basic and acidic residues" evidence="1">
    <location>
        <begin position="341"/>
        <end position="354"/>
    </location>
</feature>
<name>A0AAW4NNY9_9BACT</name>
<sequence length="354" mass="41618">MGRRLRDNITSNYFKAANRLTSKYAKRKIVAYVESYEDVFFWRTILSQFETQERFFEVMLPTRSTHLERGKKAAISSLLEAVGQDMIACVDADYDYLMQGSSPNSRILLSNPFVFHTYAYSIENLQCYASSLHNVAVAVSLNDHSVFDFNDFMRQYSEIIYPLFVWNIWFYRSTHYGEFTLSDFNHAIKMGEINIDYPEVTLEQLHKKVEKAVEKLTLRYPDARESYEEVRQDMERLGVHPHNTYLYIQGHHLFNHVVLPLLERVCSRLMREREIEIGRQSLHNLQYKTEISAYRNSVGDAETMLKKNLGYMLSTQYNQILEALKDAGQQKFSATSITHDNQNKTRKDEEDKNR</sequence>
<evidence type="ECO:0000256" key="1">
    <source>
        <dbReference type="SAM" id="MobiDB-lite"/>
    </source>
</evidence>
<gene>
    <name evidence="3" type="ORF">KZY68_02845</name>
</gene>
<evidence type="ECO:0000313" key="4">
    <source>
        <dbReference type="Proteomes" id="UP001196873"/>
    </source>
</evidence>
<dbReference type="InterPro" id="IPR029492">
    <property type="entry name" value="DUF4435"/>
</dbReference>
<feature type="domain" description="DUF4435" evidence="2">
    <location>
        <begin position="27"/>
        <end position="270"/>
    </location>
</feature>
<dbReference type="Pfam" id="PF14491">
    <property type="entry name" value="DUF4435"/>
    <property type="match status" value="1"/>
</dbReference>
<dbReference type="RefSeq" id="WP_007135523.1">
    <property type="nucleotide sequence ID" value="NZ_CABKPN010000001.1"/>
</dbReference>
<protein>
    <submittedName>
        <fullName evidence="3">DUF4435 domain-containing protein</fullName>
    </submittedName>
</protein>
<evidence type="ECO:0000313" key="3">
    <source>
        <dbReference type="EMBL" id="MBW4864975.1"/>
    </source>
</evidence>
<evidence type="ECO:0000259" key="2">
    <source>
        <dbReference type="Pfam" id="PF14491"/>
    </source>
</evidence>
<comment type="caution">
    <text evidence="3">The sequence shown here is derived from an EMBL/GenBank/DDBJ whole genome shotgun (WGS) entry which is preliminary data.</text>
</comment>
<organism evidence="3 4">
    <name type="scientific">Segatella salivae</name>
    <dbReference type="NCBI Taxonomy" id="228604"/>
    <lineage>
        <taxon>Bacteria</taxon>
        <taxon>Pseudomonadati</taxon>
        <taxon>Bacteroidota</taxon>
        <taxon>Bacteroidia</taxon>
        <taxon>Bacteroidales</taxon>
        <taxon>Prevotellaceae</taxon>
        <taxon>Segatella</taxon>
    </lineage>
</organism>
<dbReference type="Proteomes" id="UP001196873">
    <property type="component" value="Unassembled WGS sequence"/>
</dbReference>
<reference evidence="3" key="1">
    <citation type="submission" date="2021-07" db="EMBL/GenBank/DDBJ databases">
        <title>Genomic diversity and antimicrobial resistance of Prevotella spp. isolated from chronic lung disease airways.</title>
        <authorList>
            <person name="Webb K.A."/>
            <person name="Olagoke O.S."/>
            <person name="Baird T."/>
            <person name="Neill J."/>
            <person name="Pham A."/>
            <person name="Wells T.J."/>
            <person name="Ramsay K.A."/>
            <person name="Bell S.C."/>
            <person name="Sarovich D.S."/>
            <person name="Price E.P."/>
        </authorList>
    </citation>
    <scope>NUCLEOTIDE SEQUENCE</scope>
    <source>
        <strain evidence="3">SCHI0047.S.3</strain>
    </source>
</reference>
<proteinExistence type="predicted"/>
<feature type="region of interest" description="Disordered" evidence="1">
    <location>
        <begin position="333"/>
        <end position="354"/>
    </location>
</feature>
<accession>A0AAW4NNY9</accession>
<dbReference type="EMBL" id="JAHXRF010000003">
    <property type="protein sequence ID" value="MBW4864975.1"/>
    <property type="molecule type" value="Genomic_DNA"/>
</dbReference>